<gene>
    <name evidence="2" type="ORF">Pcinc_041291</name>
</gene>
<sequence length="100" mass="11893">MQELLLLKFLKLSDRAAPMLQSCGLQFYNKLNNLHCLLFILPSTTTTVQAPLVTMCSEKRTRNEERREEQDKRGEKNKTRQERRGKKRQRGEERRGEERT</sequence>
<organism evidence="2 3">
    <name type="scientific">Petrolisthes cinctipes</name>
    <name type="common">Flat porcelain crab</name>
    <dbReference type="NCBI Taxonomy" id="88211"/>
    <lineage>
        <taxon>Eukaryota</taxon>
        <taxon>Metazoa</taxon>
        <taxon>Ecdysozoa</taxon>
        <taxon>Arthropoda</taxon>
        <taxon>Crustacea</taxon>
        <taxon>Multicrustacea</taxon>
        <taxon>Malacostraca</taxon>
        <taxon>Eumalacostraca</taxon>
        <taxon>Eucarida</taxon>
        <taxon>Decapoda</taxon>
        <taxon>Pleocyemata</taxon>
        <taxon>Anomura</taxon>
        <taxon>Galatheoidea</taxon>
        <taxon>Porcellanidae</taxon>
        <taxon>Petrolisthes</taxon>
    </lineage>
</organism>
<proteinExistence type="predicted"/>
<dbReference type="AlphaFoldDB" id="A0AAE1BL43"/>
<reference evidence="2" key="1">
    <citation type="submission" date="2023-10" db="EMBL/GenBank/DDBJ databases">
        <title>Genome assemblies of two species of porcelain crab, Petrolisthes cinctipes and Petrolisthes manimaculis (Anomura: Porcellanidae).</title>
        <authorList>
            <person name="Angst P."/>
        </authorList>
    </citation>
    <scope>NUCLEOTIDE SEQUENCE</scope>
    <source>
        <strain evidence="2">PB745_01</strain>
        <tissue evidence="2">Gill</tissue>
    </source>
</reference>
<feature type="region of interest" description="Disordered" evidence="1">
    <location>
        <begin position="57"/>
        <end position="100"/>
    </location>
</feature>
<accession>A0AAE1BL43</accession>
<evidence type="ECO:0000313" key="3">
    <source>
        <dbReference type="Proteomes" id="UP001286313"/>
    </source>
</evidence>
<evidence type="ECO:0000313" key="2">
    <source>
        <dbReference type="EMBL" id="KAK3852107.1"/>
    </source>
</evidence>
<protein>
    <submittedName>
        <fullName evidence="2">Uncharacterized protein</fullName>
    </submittedName>
</protein>
<keyword evidence="3" id="KW-1185">Reference proteome</keyword>
<feature type="compositionally biased region" description="Basic and acidic residues" evidence="1">
    <location>
        <begin position="90"/>
        <end position="100"/>
    </location>
</feature>
<name>A0AAE1BL43_PETCI</name>
<dbReference type="Proteomes" id="UP001286313">
    <property type="component" value="Unassembled WGS sequence"/>
</dbReference>
<evidence type="ECO:0000256" key="1">
    <source>
        <dbReference type="SAM" id="MobiDB-lite"/>
    </source>
</evidence>
<feature type="compositionally biased region" description="Basic and acidic residues" evidence="1">
    <location>
        <begin position="57"/>
        <end position="82"/>
    </location>
</feature>
<dbReference type="EMBL" id="JAWQEG010007584">
    <property type="protein sequence ID" value="KAK3852107.1"/>
    <property type="molecule type" value="Genomic_DNA"/>
</dbReference>
<comment type="caution">
    <text evidence="2">The sequence shown here is derived from an EMBL/GenBank/DDBJ whole genome shotgun (WGS) entry which is preliminary data.</text>
</comment>